<proteinExistence type="predicted"/>
<feature type="domain" description="N-acetyltransferase" evidence="10">
    <location>
        <begin position="1167"/>
        <end position="1329"/>
    </location>
</feature>
<evidence type="ECO:0000256" key="1">
    <source>
        <dbReference type="ARBA" id="ARBA00004123"/>
    </source>
</evidence>
<dbReference type="GO" id="GO:0005634">
    <property type="term" value="C:nucleus"/>
    <property type="evidence" value="ECO:0007669"/>
    <property type="project" value="UniProtKB-SubCell"/>
</dbReference>
<dbReference type="EMBL" id="SMMG02000005">
    <property type="protein sequence ID" value="KAA3472368.1"/>
    <property type="molecule type" value="Genomic_DNA"/>
</dbReference>
<keyword evidence="5" id="KW-0805">Transcription regulation</keyword>
<dbReference type="GO" id="GO:0008270">
    <property type="term" value="F:zinc ion binding"/>
    <property type="evidence" value="ECO:0007669"/>
    <property type="project" value="UniProtKB-KW"/>
</dbReference>
<keyword evidence="2" id="KW-0479">Metal-binding</keyword>
<keyword evidence="4" id="KW-0862">Zinc</keyword>
<comment type="caution">
    <text evidence="11">The sequence shown here is derived from an EMBL/GenBank/DDBJ whole genome shotgun (WGS) entry which is preliminary data.</text>
</comment>
<accession>A0A5B6VTN4</accession>
<name>A0A5B6VTN4_9ROSI</name>
<dbReference type="InterPro" id="IPR013083">
    <property type="entry name" value="Znf_RING/FYVE/PHD"/>
</dbReference>
<evidence type="ECO:0000256" key="7">
    <source>
        <dbReference type="ARBA" id="ARBA00023163"/>
    </source>
</evidence>
<dbReference type="GO" id="GO:0016747">
    <property type="term" value="F:acyltransferase activity, transferring groups other than amino-acyl groups"/>
    <property type="evidence" value="ECO:0007669"/>
    <property type="project" value="InterPro"/>
</dbReference>
<evidence type="ECO:0000256" key="3">
    <source>
        <dbReference type="ARBA" id="ARBA00022771"/>
    </source>
</evidence>
<dbReference type="GO" id="GO:0003677">
    <property type="term" value="F:DNA binding"/>
    <property type="evidence" value="ECO:0007669"/>
    <property type="project" value="UniProtKB-KW"/>
</dbReference>
<gene>
    <name evidence="11" type="ORF">EPI10_022853</name>
</gene>
<reference evidence="11" key="1">
    <citation type="submission" date="2019-08" db="EMBL/GenBank/DDBJ databases">
        <authorList>
            <person name="Liu F."/>
        </authorList>
    </citation>
    <scope>NUCLEOTIDE SEQUENCE [LARGE SCALE GENOMIC DNA]</scope>
    <source>
        <strain evidence="11">PA1801</strain>
        <tissue evidence="11">Leaf</tissue>
    </source>
</reference>
<dbReference type="PANTHER" id="PTHR46508">
    <property type="entry name" value="PHD FINGER FAMILY PROTEIN"/>
    <property type="match status" value="1"/>
</dbReference>
<dbReference type="SUPFAM" id="SSF55729">
    <property type="entry name" value="Acyl-CoA N-acyltransferases (Nat)"/>
    <property type="match status" value="1"/>
</dbReference>
<dbReference type="PROSITE" id="PS51186">
    <property type="entry name" value="GNAT"/>
    <property type="match status" value="1"/>
</dbReference>
<evidence type="ECO:0000256" key="6">
    <source>
        <dbReference type="ARBA" id="ARBA00023125"/>
    </source>
</evidence>
<dbReference type="Gene3D" id="3.30.40.10">
    <property type="entry name" value="Zinc/RING finger domain, C3HC4 (zinc finger)"/>
    <property type="match status" value="1"/>
</dbReference>
<dbReference type="InterPro" id="IPR056511">
    <property type="entry name" value="IDM1_C"/>
</dbReference>
<dbReference type="PANTHER" id="PTHR46508:SF2">
    <property type="entry name" value="INCREASED DNA METHYLATION 1"/>
    <property type="match status" value="1"/>
</dbReference>
<dbReference type="InterPro" id="IPR016181">
    <property type="entry name" value="Acyl_CoA_acyltransferase"/>
</dbReference>
<dbReference type="OrthoDB" id="429143at2759"/>
<dbReference type="InterPro" id="IPR000182">
    <property type="entry name" value="GNAT_dom"/>
</dbReference>
<sequence>MHCKGFFFEFSSSHSNGNKDSTYLFYLSSKSVLKEKTSKLCKAGLPLAEMSFSADTEDLHDDGFEGSHDEHGIFTKVLFENGGGSTSKRCPVAGVDSFECEHSKKLDTSLCSNSANSAVTSWSCSKNLCQEDTNAVIESYGGVCASGSFLDRNALAERDDRDASVKRIKFSAAEVSRDKAERRMVLHAPLQQNEIVSGLYSKPLGSVYQKVTPDLIESSAQGFTSSGHLLKQYVKGGRGTKTKDKDITKSRIQDLDANDRKEAVIGKAIASPVSQESFVSKLVVSSPAAVVEKFESPFSVEEQLSGFQSSGVGSSDISGVIDSKKDPRPLLQTHVFRILRSAGWSIERRKRSCRTYVETVYRSPEGRLFREFPNVWRYFGQVLFSDSCNFMLDNDGKKWTDMSQFWSDLLNTLTNIEKEVNQPNVSYTLAHYWAILDPFVNVIFVNRKIGSLRKGAEVKAGSSLATQINKKNGVVLARRKNVTKEKFCSQGHMSTQLRESSLAAESSLTASERSYNTCNGLSGNGSLSRAVRRLKGVRVPQADQVSMCLEDTANRPETFDCKVKGQRIASSYACGSDSTHGQLGNFKYIDCVASGDVSDILQGSVSAALYQYSNISSPSSNKQRSECNVKTPSELAGDLSLESLEENDKSSGAQDTGKVGKLPQHLLDDHPSYLSDGLLQFGCDEYQFDKLTDALTFETKDEGSALGVILKKKACRRSRKISEIRLTALNQSGFLWSYPPGMNDHRDTDVCQAELNSKEAQESFVTKGNLRKSSSLGSCLHQVKKKGSKFKRSFGTRDGSKNRQKKSNECQIQDDDLLVSAIIRNKDLGLGATRSKLKGPKKRPRTKFKSKKSRCKLLPRSIGKGGKHITEIELYNIRSRTVLSWLILAGVISLNDVIQYRDPEDDSIVKDGLVSWDGIVCNCCNRVLSVSEFKTHAGFKFNRPCMNLFMESGKPFTLCQLQAWSAEYKTRKNGIQKVEADDNDQNDDSCGLCGDVGELICCDNCPSTFHLSCLFIKLPKAILGKISFLVANVPYDTNIMSFNSVKIDMLESCRWCAFYELPEGNWYCSNCTCPICGNFVNDKDASSSFDSFKCSQCEHKYHKACLNDKSELEEKGSDTLFCGGSCKELHLGLSSRLGMINHLANGFSWTLLRCIHEDQKIHSAQRLALKAECNSKLAVALSIMEECFLSMVDPRTGVDMRPHLMYNWGSEFARLNFSGFYSLVLEKEDVVICVASIRIHGVTVAEMPLIATCSKYRRQGMCRSLVNVIEELLISFKVEKLVITAIPNVVETWTKGFGFKLVEEEERKALNKINLMVFPGTVLLSKPLYQSQKTDGQSETGNTSCLQQDNSIEHLRREELTNIGIQAVGDQLANSLQHTIYAKEACAKIVTEFVGDKTLQESEINGTKEIANACGEELCDNSASVVIEETTRLVICTKGKSADESVKCADCNFLSEEVRIKLEERPNVRSCQESPPGETNSVSQTDGCCGDNEADTVMKVESVQQSDPACVDNHSAKIDEGVVVTPEQFLEVSCGEQEMALASSSVKESCICNGTQVSVGETAVERL</sequence>
<keyword evidence="12" id="KW-1185">Reference proteome</keyword>
<evidence type="ECO:0000256" key="8">
    <source>
        <dbReference type="ARBA" id="ARBA00023242"/>
    </source>
</evidence>
<feature type="region of interest" description="Disordered" evidence="9">
    <location>
        <begin position="787"/>
        <end position="809"/>
    </location>
</feature>
<dbReference type="Pfam" id="PF23209">
    <property type="entry name" value="IDM1_C"/>
    <property type="match status" value="1"/>
</dbReference>
<dbReference type="Pfam" id="PF16135">
    <property type="entry name" value="TDBD"/>
    <property type="match status" value="1"/>
</dbReference>
<dbReference type="Proteomes" id="UP000325315">
    <property type="component" value="Unassembled WGS sequence"/>
</dbReference>
<organism evidence="11 12">
    <name type="scientific">Gossypium australe</name>
    <dbReference type="NCBI Taxonomy" id="47621"/>
    <lineage>
        <taxon>Eukaryota</taxon>
        <taxon>Viridiplantae</taxon>
        <taxon>Streptophyta</taxon>
        <taxon>Embryophyta</taxon>
        <taxon>Tracheophyta</taxon>
        <taxon>Spermatophyta</taxon>
        <taxon>Magnoliopsida</taxon>
        <taxon>eudicotyledons</taxon>
        <taxon>Gunneridae</taxon>
        <taxon>Pentapetalae</taxon>
        <taxon>rosids</taxon>
        <taxon>malvids</taxon>
        <taxon>Malvales</taxon>
        <taxon>Malvaceae</taxon>
        <taxon>Malvoideae</taxon>
        <taxon>Gossypium</taxon>
    </lineage>
</organism>
<keyword evidence="6" id="KW-0238">DNA-binding</keyword>
<evidence type="ECO:0000256" key="4">
    <source>
        <dbReference type="ARBA" id="ARBA00022833"/>
    </source>
</evidence>
<dbReference type="InterPro" id="IPR032308">
    <property type="entry name" value="TDBD"/>
</dbReference>
<keyword evidence="8" id="KW-0539">Nucleus</keyword>
<comment type="subcellular location">
    <subcellularLocation>
        <location evidence="1">Nucleus</location>
    </subcellularLocation>
</comment>
<keyword evidence="7" id="KW-0804">Transcription</keyword>
<dbReference type="Gene3D" id="3.40.630.30">
    <property type="match status" value="1"/>
</dbReference>
<dbReference type="SUPFAM" id="SSF57903">
    <property type="entry name" value="FYVE/PHD zinc finger"/>
    <property type="match status" value="1"/>
</dbReference>
<evidence type="ECO:0000313" key="12">
    <source>
        <dbReference type="Proteomes" id="UP000325315"/>
    </source>
</evidence>
<evidence type="ECO:0000256" key="5">
    <source>
        <dbReference type="ARBA" id="ARBA00023015"/>
    </source>
</evidence>
<dbReference type="InterPro" id="IPR001965">
    <property type="entry name" value="Znf_PHD"/>
</dbReference>
<dbReference type="SUPFAM" id="SSF54171">
    <property type="entry name" value="DNA-binding domain"/>
    <property type="match status" value="1"/>
</dbReference>
<evidence type="ECO:0000259" key="10">
    <source>
        <dbReference type="PROSITE" id="PS51186"/>
    </source>
</evidence>
<dbReference type="CDD" id="cd04301">
    <property type="entry name" value="NAT_SF"/>
    <property type="match status" value="1"/>
</dbReference>
<dbReference type="SMART" id="SM00249">
    <property type="entry name" value="PHD"/>
    <property type="match status" value="2"/>
</dbReference>
<protein>
    <submittedName>
        <fullName evidence="11">Increased DNA methylation 1-like</fullName>
    </submittedName>
</protein>
<evidence type="ECO:0000256" key="2">
    <source>
        <dbReference type="ARBA" id="ARBA00022723"/>
    </source>
</evidence>
<dbReference type="InterPro" id="IPR011011">
    <property type="entry name" value="Znf_FYVE_PHD"/>
</dbReference>
<evidence type="ECO:0000313" key="11">
    <source>
        <dbReference type="EMBL" id="KAA3472368.1"/>
    </source>
</evidence>
<dbReference type="InterPro" id="IPR016177">
    <property type="entry name" value="DNA-bd_dom_sf"/>
</dbReference>
<keyword evidence="3" id="KW-0863">Zinc-finger</keyword>
<evidence type="ECO:0000256" key="9">
    <source>
        <dbReference type="SAM" id="MobiDB-lite"/>
    </source>
</evidence>